<evidence type="ECO:0000256" key="3">
    <source>
        <dbReference type="ARBA" id="ARBA00022452"/>
    </source>
</evidence>
<evidence type="ECO:0000256" key="7">
    <source>
        <dbReference type="ARBA" id="ARBA00023065"/>
    </source>
</evidence>
<keyword evidence="9" id="KW-0472">Membrane</keyword>
<dbReference type="RefSeq" id="WP_330932028.1">
    <property type="nucleotide sequence ID" value="NZ_CP119075.1"/>
</dbReference>
<dbReference type="PANTHER" id="PTHR32552:SF81">
    <property type="entry name" value="TONB-DEPENDENT OUTER MEMBRANE RECEPTOR"/>
    <property type="match status" value="1"/>
</dbReference>
<reference evidence="12" key="1">
    <citation type="submission" date="2023-03" db="EMBL/GenBank/DDBJ databases">
        <title>Lomoglobus Profundus gen. nov., sp. nov., a novel member of the phylum Verrucomicrobia, isolated from deep-marine sediment of South China Sea.</title>
        <authorList>
            <person name="Ahmad T."/>
            <person name="Ishaq S.E."/>
            <person name="Wang F."/>
        </authorList>
    </citation>
    <scope>NUCLEOTIDE SEQUENCE</scope>
    <source>
        <strain evidence="12">LMO-M01</strain>
    </source>
</reference>
<gene>
    <name evidence="12" type="ORF">PXH66_12690</name>
</gene>
<evidence type="ECO:0000256" key="6">
    <source>
        <dbReference type="ARBA" id="ARBA00023004"/>
    </source>
</evidence>
<dbReference type="GO" id="GO:0009279">
    <property type="term" value="C:cell outer membrane"/>
    <property type="evidence" value="ECO:0007669"/>
    <property type="project" value="UniProtKB-SubCell"/>
</dbReference>
<dbReference type="Gene3D" id="2.40.170.20">
    <property type="entry name" value="TonB-dependent receptor, beta-barrel domain"/>
    <property type="match status" value="2"/>
</dbReference>
<evidence type="ECO:0000256" key="4">
    <source>
        <dbReference type="ARBA" id="ARBA00022496"/>
    </source>
</evidence>
<accession>A0AAE9ZZ66</accession>
<protein>
    <submittedName>
        <fullName evidence="12">TonB-dependent receptor plug domain-containing protein</fullName>
    </submittedName>
</protein>
<dbReference type="GO" id="GO:0006826">
    <property type="term" value="P:iron ion transport"/>
    <property type="evidence" value="ECO:0007669"/>
    <property type="project" value="UniProtKB-KW"/>
</dbReference>
<keyword evidence="13" id="KW-1185">Reference proteome</keyword>
<evidence type="ECO:0000256" key="9">
    <source>
        <dbReference type="ARBA" id="ARBA00023136"/>
    </source>
</evidence>
<evidence type="ECO:0000256" key="8">
    <source>
        <dbReference type="ARBA" id="ARBA00023077"/>
    </source>
</evidence>
<keyword evidence="10" id="KW-0998">Cell outer membrane</keyword>
<keyword evidence="4" id="KW-0410">Iron transport</keyword>
<evidence type="ECO:0000313" key="13">
    <source>
        <dbReference type="Proteomes" id="UP001218638"/>
    </source>
</evidence>
<sequence>MAQPHIPMLPSLCSRKFGLSLIAVGLTVFCTQRATAQAAPQATPSAVIDEEVFVLNPFNVDGTVEQGYMATSTLAGTRLRTELKDIGTSVSVLTKEFLSDIGANDAQEALAYATNFEVTGSRGNFLGASNSSFGNVDETTQFFNPSTSTRVRGLVSADNTRNYFRTTVAWDGYNVGRIDLLRGPNSILFGLGSPGGVVNATVDAAELRRTRGEVQLSVDGEGSVRANFNYNQVVRKDELAFRVAGLVDRKKFQQDPAFDDEDRIFVAGKYKPAFLNKNGISFEISTDFETGESTSNRPRNAPPVDQFSSFISPQVIRPIQLPDGSNFNGYSNGVIPGSQLFIDGQTVSYLDNISRSFPDGVVTSFDGNGGRLTYSGTGDPIWRVGRVSSYGSTLADGSIYTGNPNAARRIFGVGYLDAIPGTVGDQAQADGHPFSAYFVPVSMTDPSVFDFYNKLLDGPNKQEWNEFDQFRISVANTFLHNKLGYEVSYFKENNEIGQKTLMNFNSRIFVDVNEFTIDGQPNPNVGRAYVQESASGGNRFNTYELEGLRASAYFDHDFRENGGETWLQKFLGRHVFNGVVSRDTTLEDRRSFSRVVYGDDLLNQLGWIDPTRRFNNNNRVTVRYYISDDLRGRTSLSGANFTNLSLDALPTGGTIPLQYFNTQWTAASSVNPATAWVNPAGQRWEEAANPANYAGWETGNFTVHQALSGNQADFDLATNSASLRYNEVESRVLSWQGYLFNGAVVGTFGYREDDSVSIRRDAPSRDDQGDDVSPDVYNLANGNREEVSVTSRNHSLVLHLNRVPVLNRLPVDVSLSYNKGENFDPTAGRLDPNGNVLPAPQGSTEEYGVLISTKDNRYSLRVQKYETSVLNVSGSSIPNNFRFAQFFGRGAGSASDARTGVLRDNVPDPSTVNWDLNYVETVAAPAWLKFESDFDAAFPKFVDLWQEFGSWGPSNDEDVRFTTPSGVVTTGDTYSEGYEIEFVANPTSHLRLAINASKTTAVIDNVPGSVYNQLYNYIQDALFDGTTPTAAGSLRIRDDLNTSLSEWWLENVWADYSTVVQQNGNSNGEIAEWRANALANYNFDEGRLKGFGFGSAVRWESGASIGYPKQFDDFGFVETDLANPFKRGSNTRFDVWLRYGRKINQKIDWTIQLNVFNAFGENELLPVFANPDGTVAQYRIQEGRSWRLSNTFKF</sequence>
<dbReference type="AlphaFoldDB" id="A0AAE9ZZ66"/>
<name>A0AAE9ZZ66_9BACT</name>
<keyword evidence="3" id="KW-1134">Transmembrane beta strand</keyword>
<proteinExistence type="predicted"/>
<dbReference type="PANTHER" id="PTHR32552">
    <property type="entry name" value="FERRICHROME IRON RECEPTOR-RELATED"/>
    <property type="match status" value="1"/>
</dbReference>
<dbReference type="SUPFAM" id="SSF56935">
    <property type="entry name" value="Porins"/>
    <property type="match status" value="1"/>
</dbReference>
<dbReference type="InterPro" id="IPR036942">
    <property type="entry name" value="Beta-barrel_TonB_sf"/>
</dbReference>
<keyword evidence="8" id="KW-0798">TonB box</keyword>
<evidence type="ECO:0000313" key="12">
    <source>
        <dbReference type="EMBL" id="WED63187.1"/>
    </source>
</evidence>
<evidence type="ECO:0000256" key="10">
    <source>
        <dbReference type="ARBA" id="ARBA00023237"/>
    </source>
</evidence>
<dbReference type="InterPro" id="IPR012910">
    <property type="entry name" value="Plug_dom"/>
</dbReference>
<keyword evidence="7" id="KW-0406">Ion transport</keyword>
<keyword evidence="6" id="KW-0408">Iron</keyword>
<dbReference type="InterPro" id="IPR039426">
    <property type="entry name" value="TonB-dep_rcpt-like"/>
</dbReference>
<keyword evidence="2" id="KW-0813">Transport</keyword>
<keyword evidence="5" id="KW-0812">Transmembrane</keyword>
<dbReference type="EMBL" id="CP119075">
    <property type="protein sequence ID" value="WED63187.1"/>
    <property type="molecule type" value="Genomic_DNA"/>
</dbReference>
<evidence type="ECO:0000256" key="2">
    <source>
        <dbReference type="ARBA" id="ARBA00022448"/>
    </source>
</evidence>
<evidence type="ECO:0000259" key="11">
    <source>
        <dbReference type="Pfam" id="PF07715"/>
    </source>
</evidence>
<evidence type="ECO:0000256" key="1">
    <source>
        <dbReference type="ARBA" id="ARBA00004571"/>
    </source>
</evidence>
<evidence type="ECO:0000256" key="5">
    <source>
        <dbReference type="ARBA" id="ARBA00022692"/>
    </source>
</evidence>
<feature type="domain" description="TonB-dependent receptor plug" evidence="11">
    <location>
        <begin position="83"/>
        <end position="197"/>
    </location>
</feature>
<dbReference type="Pfam" id="PF07715">
    <property type="entry name" value="Plug"/>
    <property type="match status" value="1"/>
</dbReference>
<organism evidence="12 13">
    <name type="scientific">Synoicihabitans lomoniglobus</name>
    <dbReference type="NCBI Taxonomy" id="2909285"/>
    <lineage>
        <taxon>Bacteria</taxon>
        <taxon>Pseudomonadati</taxon>
        <taxon>Verrucomicrobiota</taxon>
        <taxon>Opitutia</taxon>
        <taxon>Opitutales</taxon>
        <taxon>Opitutaceae</taxon>
        <taxon>Synoicihabitans</taxon>
    </lineage>
</organism>
<keyword evidence="12" id="KW-0675">Receptor</keyword>
<comment type="subcellular location">
    <subcellularLocation>
        <location evidence="1">Cell outer membrane</location>
        <topology evidence="1">Multi-pass membrane protein</topology>
    </subcellularLocation>
</comment>
<dbReference type="KEGG" id="slom:PXH66_12690"/>
<dbReference type="Proteomes" id="UP001218638">
    <property type="component" value="Chromosome"/>
</dbReference>